<dbReference type="PhylomeDB" id="B3SD54"/>
<dbReference type="AlphaFoldDB" id="B3SD54"/>
<proteinExistence type="inferred from homology"/>
<dbReference type="InParanoid" id="B3SD54"/>
<dbReference type="FunFam" id="3.90.470.20:FF:000003">
    <property type="entry name" value="L-aminoadipate-semialdehyde dehydrogenase-phosphopantetheinyl transferase"/>
    <property type="match status" value="1"/>
</dbReference>
<dbReference type="InterPro" id="IPR050559">
    <property type="entry name" value="P-Pant_transferase_sf"/>
</dbReference>
<evidence type="ECO:0000256" key="3">
    <source>
        <dbReference type="ARBA" id="ARBA00016301"/>
    </source>
</evidence>
<dbReference type="OMA" id="WVFEESL"/>
<gene>
    <name evidence="11" type="ORF">TRIADDRAFT_33740</name>
</gene>
<evidence type="ECO:0000259" key="9">
    <source>
        <dbReference type="Pfam" id="PF01648"/>
    </source>
</evidence>
<dbReference type="PANTHER" id="PTHR12215:SF10">
    <property type="entry name" value="L-AMINOADIPATE-SEMIALDEHYDE DEHYDROGENASE-PHOSPHOPANTETHEINYL TRANSFERASE"/>
    <property type="match status" value="1"/>
</dbReference>
<protein>
    <recommendedName>
        <fullName evidence="3">L-aminoadipate-semialdehyde dehydrogenase-phosphopantetheinyl transferase</fullName>
        <ecNumber evidence="2">2.7.8.7</ecNumber>
    </recommendedName>
    <alternativeName>
        <fullName evidence="5">4'-phosphopantetheinyl transferase</fullName>
    </alternativeName>
    <alternativeName>
        <fullName evidence="6">Alpha-aminoadipic semialdehyde dehydrogenase-phosphopantetheinyl transferase</fullName>
    </alternativeName>
</protein>
<dbReference type="eggNOG" id="KOG0945">
    <property type="taxonomic scope" value="Eukaryota"/>
</dbReference>
<dbReference type="InterPro" id="IPR008278">
    <property type="entry name" value="4-PPantetheinyl_Trfase_dom"/>
</dbReference>
<evidence type="ECO:0000259" key="10">
    <source>
        <dbReference type="Pfam" id="PF22624"/>
    </source>
</evidence>
<dbReference type="SUPFAM" id="SSF56214">
    <property type="entry name" value="4'-phosphopantetheinyl transferase"/>
    <property type="match status" value="2"/>
</dbReference>
<dbReference type="EMBL" id="DS985276">
    <property type="protein sequence ID" value="EDV19319.1"/>
    <property type="molecule type" value="Genomic_DNA"/>
</dbReference>
<dbReference type="GO" id="GO:0000287">
    <property type="term" value="F:magnesium ion binding"/>
    <property type="evidence" value="ECO:0007669"/>
    <property type="project" value="InterPro"/>
</dbReference>
<dbReference type="RefSeq" id="XP_002118170.1">
    <property type="nucleotide sequence ID" value="XM_002118134.1"/>
</dbReference>
<dbReference type="GO" id="GO:0005829">
    <property type="term" value="C:cytosol"/>
    <property type="evidence" value="ECO:0000318"/>
    <property type="project" value="GO_Central"/>
</dbReference>
<feature type="domain" description="4'-phosphopantetheinyl transferase" evidence="9">
    <location>
        <begin position="109"/>
        <end position="225"/>
    </location>
</feature>
<evidence type="ECO:0000313" key="11">
    <source>
        <dbReference type="EMBL" id="EDV19319.1"/>
    </source>
</evidence>
<dbReference type="FunCoup" id="B3SD54">
    <property type="interactions" value="1049"/>
</dbReference>
<evidence type="ECO:0000256" key="6">
    <source>
        <dbReference type="ARBA" id="ARBA00033443"/>
    </source>
</evidence>
<dbReference type="CTD" id="6759402"/>
<dbReference type="Pfam" id="PF22624">
    <property type="entry name" value="AASDHPPT_N"/>
    <property type="match status" value="1"/>
</dbReference>
<dbReference type="Pfam" id="PF01648">
    <property type="entry name" value="ACPS"/>
    <property type="match status" value="1"/>
</dbReference>
<sequence>MSLRWAFHYSQWQPSKEEWILAASCLQKEEANRISQFMFKRDAKASLCGRLLLRKAVHDLLHLPYDRIRFDRTDKGKPVLVGDNSNLSLNVSHQGDFTVLSASFQFETGIDVMKVDWLGKEDLDQFFYTMRKQFTDYEWRSIRKFFTEEEQLEAFYRHWCLKESYVKALGIGIANDLRAFEFHPQEDDVPEKGVLTNTTLYVDGKLQEKWIFEESKVNKKHLVAVALRPRDSIDDSSTNTKENIAAPLVTLSFQDLVSSAVPFNVVDDNYWNKFSVKSEKPNLA</sequence>
<name>B3SD54_TRIAD</name>
<evidence type="ECO:0000256" key="7">
    <source>
        <dbReference type="ARBA" id="ARBA00048641"/>
    </source>
</evidence>
<evidence type="ECO:0000256" key="8">
    <source>
        <dbReference type="ARBA" id="ARBA00048794"/>
    </source>
</evidence>
<reference evidence="11 12" key="1">
    <citation type="journal article" date="2008" name="Nature">
        <title>The Trichoplax genome and the nature of placozoans.</title>
        <authorList>
            <person name="Srivastava M."/>
            <person name="Begovic E."/>
            <person name="Chapman J."/>
            <person name="Putnam N.H."/>
            <person name="Hellsten U."/>
            <person name="Kawashima T."/>
            <person name="Kuo A."/>
            <person name="Mitros T."/>
            <person name="Salamov A."/>
            <person name="Carpenter M.L."/>
            <person name="Signorovitch A.Y."/>
            <person name="Moreno M.A."/>
            <person name="Kamm K."/>
            <person name="Grimwood J."/>
            <person name="Schmutz J."/>
            <person name="Shapiro H."/>
            <person name="Grigoriev I.V."/>
            <person name="Buss L.W."/>
            <person name="Schierwater B."/>
            <person name="Dellaporta S.L."/>
            <person name="Rokhsar D.S."/>
        </authorList>
    </citation>
    <scope>NUCLEOTIDE SEQUENCE [LARGE SCALE GENOMIC DNA]</scope>
    <source>
        <strain evidence="11 12">Grell-BS-1999</strain>
    </source>
</reference>
<dbReference type="InterPro" id="IPR037143">
    <property type="entry name" value="4-PPantetheinyl_Trfase_dom_sf"/>
</dbReference>
<dbReference type="Gene3D" id="3.90.470.20">
    <property type="entry name" value="4'-phosphopantetheinyl transferase domain"/>
    <property type="match status" value="2"/>
</dbReference>
<organism evidence="11 12">
    <name type="scientific">Trichoplax adhaerens</name>
    <name type="common">Trichoplax reptans</name>
    <dbReference type="NCBI Taxonomy" id="10228"/>
    <lineage>
        <taxon>Eukaryota</taxon>
        <taxon>Metazoa</taxon>
        <taxon>Placozoa</taxon>
        <taxon>Uniplacotomia</taxon>
        <taxon>Trichoplacea</taxon>
        <taxon>Trichoplacidae</taxon>
        <taxon>Trichoplax</taxon>
    </lineage>
</organism>
<comment type="catalytic activity">
    <reaction evidence="7">
        <text>apo-[ACP] + CoA = holo-[ACP] + adenosine 3',5'-bisphosphate + H(+)</text>
        <dbReference type="Rhea" id="RHEA:12068"/>
        <dbReference type="Rhea" id="RHEA-COMP:9685"/>
        <dbReference type="Rhea" id="RHEA-COMP:9690"/>
        <dbReference type="ChEBI" id="CHEBI:15378"/>
        <dbReference type="ChEBI" id="CHEBI:29999"/>
        <dbReference type="ChEBI" id="CHEBI:57287"/>
        <dbReference type="ChEBI" id="CHEBI:58343"/>
        <dbReference type="ChEBI" id="CHEBI:64479"/>
        <dbReference type="EC" id="2.7.8.7"/>
    </reaction>
    <physiologicalReaction direction="left-to-right" evidence="7">
        <dbReference type="Rhea" id="RHEA:12069"/>
    </physiologicalReaction>
</comment>
<comment type="catalytic activity">
    <reaction evidence="8">
        <text>apo-[ACP] + acetyl-CoA = acetyl-[ACP] + adenosine 3',5'-bisphosphate + H(+)</text>
        <dbReference type="Rhea" id="RHEA:46564"/>
        <dbReference type="Rhea" id="RHEA-COMP:9621"/>
        <dbReference type="Rhea" id="RHEA-COMP:9690"/>
        <dbReference type="ChEBI" id="CHEBI:15378"/>
        <dbReference type="ChEBI" id="CHEBI:29999"/>
        <dbReference type="ChEBI" id="CHEBI:57288"/>
        <dbReference type="ChEBI" id="CHEBI:58343"/>
        <dbReference type="ChEBI" id="CHEBI:78446"/>
    </reaction>
    <physiologicalReaction direction="left-to-right" evidence="8">
        <dbReference type="Rhea" id="RHEA:46565"/>
    </physiologicalReaction>
</comment>
<dbReference type="PANTHER" id="PTHR12215">
    <property type="entry name" value="PHOSPHOPANTETHEINE TRANSFERASE"/>
    <property type="match status" value="1"/>
</dbReference>
<dbReference type="Proteomes" id="UP000009022">
    <property type="component" value="Unassembled WGS sequence"/>
</dbReference>
<dbReference type="SMR" id="B3SD54"/>
<dbReference type="GeneID" id="6759402"/>
<dbReference type="OrthoDB" id="26719at2759"/>
<dbReference type="GO" id="GO:0019878">
    <property type="term" value="P:lysine biosynthetic process via aminoadipic acid"/>
    <property type="evidence" value="ECO:0000318"/>
    <property type="project" value="GO_Central"/>
</dbReference>
<feature type="domain" description="4'-phosphopantetheinyl transferase N-terminal" evidence="10">
    <location>
        <begin position="11"/>
        <end position="103"/>
    </location>
</feature>
<evidence type="ECO:0000256" key="2">
    <source>
        <dbReference type="ARBA" id="ARBA00013172"/>
    </source>
</evidence>
<dbReference type="HOGENOM" id="CLU_057011_3_0_1"/>
<evidence type="ECO:0000256" key="5">
    <source>
        <dbReference type="ARBA" id="ARBA00030484"/>
    </source>
</evidence>
<evidence type="ECO:0000256" key="1">
    <source>
        <dbReference type="ARBA" id="ARBA00006195"/>
    </source>
</evidence>
<keyword evidence="12" id="KW-1185">Reference proteome</keyword>
<keyword evidence="4" id="KW-0808">Transferase</keyword>
<dbReference type="STRING" id="10228.B3SD54"/>
<evidence type="ECO:0000256" key="4">
    <source>
        <dbReference type="ARBA" id="ARBA00022679"/>
    </source>
</evidence>
<dbReference type="KEGG" id="tad:TRIADDRAFT_33740"/>
<dbReference type="GO" id="GO:0008897">
    <property type="term" value="F:holo-[acyl-carrier-protein] synthase activity"/>
    <property type="evidence" value="ECO:0000318"/>
    <property type="project" value="GO_Central"/>
</dbReference>
<evidence type="ECO:0000313" key="12">
    <source>
        <dbReference type="Proteomes" id="UP000009022"/>
    </source>
</evidence>
<dbReference type="InterPro" id="IPR055066">
    <property type="entry name" value="AASDHPPT_N"/>
</dbReference>
<accession>B3SD54</accession>
<dbReference type="EC" id="2.7.8.7" evidence="2"/>
<comment type="similarity">
    <text evidence="1">Belongs to the P-Pant transferase superfamily. AcpS family.</text>
</comment>